<sequence>MTVLTKKDIDKLSFRQLQVECKKRDLSGGGNTQALRARLQEVLEKPTETNGDKKNSNKDDDMNPSDDKDNESKNDGSEDKENTKPVKKNEETADPKPTKPCAKDLDFGIDLVCPITKLLPREPVTAEDGRVYEKSAIEKYIEIHSGQLSSPITNKPMGKRLFPAPHIRNHIQAMVDKGVIVGELLAEWNKKIEEKKYTDDLIKKANNGDKNAMYKLGKYYMFGECGFDQDVMAAKKWLEKGRNAGNVTATALLGVLLMDGIHYGIPAASIDGIMYFTMAASQGSSYAAYRVGRMIALGFYGVTVDREQALIWLKKSLNPSDCPIQDLNEIAKRRAEELINELTKEEVTMS</sequence>
<comment type="caution">
    <text evidence="4">The sequence shown here is derived from an EMBL/GenBank/DDBJ whole genome shotgun (WGS) entry which is preliminary data.</text>
</comment>
<evidence type="ECO:0000259" key="3">
    <source>
        <dbReference type="SMART" id="SM00513"/>
    </source>
</evidence>
<proteinExistence type="predicted"/>
<evidence type="ECO:0000313" key="4">
    <source>
        <dbReference type="EMBL" id="CAB9499387.1"/>
    </source>
</evidence>
<name>A0A9N8DAN6_9STRA</name>
<dbReference type="OrthoDB" id="8062037at2759"/>
<feature type="domain" description="SAP" evidence="3">
    <location>
        <begin position="9"/>
        <end position="43"/>
    </location>
</feature>
<reference evidence="4" key="1">
    <citation type="submission" date="2020-06" db="EMBL/GenBank/DDBJ databases">
        <authorList>
            <consortium name="Plant Systems Biology data submission"/>
        </authorList>
    </citation>
    <scope>NUCLEOTIDE SEQUENCE</scope>
    <source>
        <strain evidence="4">D6</strain>
    </source>
</reference>
<dbReference type="InterPro" id="IPR052945">
    <property type="entry name" value="Mitotic_Regulator"/>
</dbReference>
<accession>A0A9N8DAN6</accession>
<dbReference type="SMART" id="SM00513">
    <property type="entry name" value="SAP"/>
    <property type="match status" value="1"/>
</dbReference>
<dbReference type="Gene3D" id="1.25.40.10">
    <property type="entry name" value="Tetratricopeptide repeat domain"/>
    <property type="match status" value="1"/>
</dbReference>
<evidence type="ECO:0000313" key="5">
    <source>
        <dbReference type="Proteomes" id="UP001153069"/>
    </source>
</evidence>
<dbReference type="Pfam" id="PF04564">
    <property type="entry name" value="U-box"/>
    <property type="match status" value="1"/>
</dbReference>
<dbReference type="InterPro" id="IPR011990">
    <property type="entry name" value="TPR-like_helical_dom_sf"/>
</dbReference>
<dbReference type="SMART" id="SM00671">
    <property type="entry name" value="SEL1"/>
    <property type="match status" value="3"/>
</dbReference>
<feature type="domain" description="U-box" evidence="2">
    <location>
        <begin position="110"/>
        <end position="174"/>
    </location>
</feature>
<dbReference type="InterPro" id="IPR013083">
    <property type="entry name" value="Znf_RING/FYVE/PHD"/>
</dbReference>
<feature type="region of interest" description="Disordered" evidence="1">
    <location>
        <begin position="21"/>
        <end position="101"/>
    </location>
</feature>
<keyword evidence="5" id="KW-1185">Reference proteome</keyword>
<dbReference type="GO" id="GO:0004842">
    <property type="term" value="F:ubiquitin-protein transferase activity"/>
    <property type="evidence" value="ECO:0007669"/>
    <property type="project" value="InterPro"/>
</dbReference>
<dbReference type="Gene3D" id="1.10.720.30">
    <property type="entry name" value="SAP domain"/>
    <property type="match status" value="1"/>
</dbReference>
<dbReference type="EMBL" id="CAICTM010000058">
    <property type="protein sequence ID" value="CAB9499387.1"/>
    <property type="molecule type" value="Genomic_DNA"/>
</dbReference>
<feature type="compositionally biased region" description="Basic and acidic residues" evidence="1">
    <location>
        <begin position="38"/>
        <end position="101"/>
    </location>
</feature>
<dbReference type="SMART" id="SM00504">
    <property type="entry name" value="Ubox"/>
    <property type="match status" value="1"/>
</dbReference>
<dbReference type="InterPro" id="IPR003613">
    <property type="entry name" value="Ubox_domain"/>
</dbReference>
<dbReference type="SUPFAM" id="SSF57850">
    <property type="entry name" value="RING/U-box"/>
    <property type="match status" value="1"/>
</dbReference>
<dbReference type="InterPro" id="IPR003034">
    <property type="entry name" value="SAP_dom"/>
</dbReference>
<dbReference type="Proteomes" id="UP001153069">
    <property type="component" value="Unassembled WGS sequence"/>
</dbReference>
<dbReference type="InterPro" id="IPR036361">
    <property type="entry name" value="SAP_dom_sf"/>
</dbReference>
<dbReference type="AlphaFoldDB" id="A0A9N8DAN6"/>
<dbReference type="PANTHER" id="PTHR43628:SF1">
    <property type="entry name" value="CHITIN SYNTHASE REGULATORY FACTOR 2-RELATED"/>
    <property type="match status" value="1"/>
</dbReference>
<dbReference type="CDD" id="cd16655">
    <property type="entry name" value="RING-Ubox_WDSUB1-like"/>
    <property type="match status" value="1"/>
</dbReference>
<organism evidence="4 5">
    <name type="scientific">Seminavis robusta</name>
    <dbReference type="NCBI Taxonomy" id="568900"/>
    <lineage>
        <taxon>Eukaryota</taxon>
        <taxon>Sar</taxon>
        <taxon>Stramenopiles</taxon>
        <taxon>Ochrophyta</taxon>
        <taxon>Bacillariophyta</taxon>
        <taxon>Bacillariophyceae</taxon>
        <taxon>Bacillariophycidae</taxon>
        <taxon>Naviculales</taxon>
        <taxon>Naviculaceae</taxon>
        <taxon>Seminavis</taxon>
    </lineage>
</organism>
<dbReference type="SUPFAM" id="SSF81901">
    <property type="entry name" value="HCP-like"/>
    <property type="match status" value="1"/>
</dbReference>
<evidence type="ECO:0000256" key="1">
    <source>
        <dbReference type="SAM" id="MobiDB-lite"/>
    </source>
</evidence>
<gene>
    <name evidence="4" type="ORF">SEMRO_59_G034410.1</name>
</gene>
<protein>
    <submittedName>
        <fullName evidence="4">Sel1 domain protein repeat-containing protein</fullName>
    </submittedName>
</protein>
<dbReference type="GO" id="GO:0016567">
    <property type="term" value="P:protein ubiquitination"/>
    <property type="evidence" value="ECO:0007669"/>
    <property type="project" value="InterPro"/>
</dbReference>
<dbReference type="InterPro" id="IPR006597">
    <property type="entry name" value="Sel1-like"/>
</dbReference>
<dbReference type="PANTHER" id="PTHR43628">
    <property type="entry name" value="ACTIVATOR OF C KINASE PROTEIN 1-RELATED"/>
    <property type="match status" value="1"/>
</dbReference>
<dbReference type="Pfam" id="PF08238">
    <property type="entry name" value="Sel1"/>
    <property type="match status" value="3"/>
</dbReference>
<dbReference type="Gene3D" id="3.30.40.10">
    <property type="entry name" value="Zinc/RING finger domain, C3HC4 (zinc finger)"/>
    <property type="match status" value="1"/>
</dbReference>
<evidence type="ECO:0000259" key="2">
    <source>
        <dbReference type="SMART" id="SM00504"/>
    </source>
</evidence>